<evidence type="ECO:0000313" key="1">
    <source>
        <dbReference type="EMBL" id="TMW87715.1"/>
    </source>
</evidence>
<reference evidence="1" key="1">
    <citation type="submission" date="2019-05" db="EMBL/GenBank/DDBJ databases">
        <title>The de novo reference genome and transcriptome assemblies of the wild tomato species Solanum chilense.</title>
        <authorList>
            <person name="Stam R."/>
            <person name="Nosenko T."/>
            <person name="Hoerger A.C."/>
            <person name="Stephan W."/>
            <person name="Seidel M.A."/>
            <person name="Kuhn J.M.M."/>
            <person name="Haberer G."/>
            <person name="Tellier A."/>
        </authorList>
    </citation>
    <scope>NUCLEOTIDE SEQUENCE</scope>
    <source>
        <tissue evidence="1">Mature leaves</tissue>
    </source>
</reference>
<sequence length="272" mass="31890">MTTEMELAKQTLPINNIPKNSVDSVMRVLVIRRVYVIPNKNSRHEGTYRTIILVDEEMGCWSMHRYCLWLEVCARERSATVILLEAAKYLLGCSVQEYIKSTLVKVRDYLRTLLCLLMNPFQLTYPIVYILTKREECYYYRKLMLSKEKRFNFLVRIDMNDSNNRRNIINEEIHQTEEQAPIIVDDEVKSTKRYRKSAKKTTAGVSQFNRHNIIAKETHQAEEQAPIIADDEVKTVRTYRKRAKKTTAGASQVKPNKPKSVKNRYLSELCNM</sequence>
<dbReference type="EMBL" id="RXGB01005549">
    <property type="protein sequence ID" value="TMW87715.1"/>
    <property type="molecule type" value="Genomic_DNA"/>
</dbReference>
<gene>
    <name evidence="1" type="ORF">EJD97_019583</name>
</gene>
<protein>
    <submittedName>
        <fullName evidence="1">Uncharacterized protein</fullName>
    </submittedName>
</protein>
<dbReference type="AlphaFoldDB" id="A0A6N2AYS7"/>
<organism evidence="1">
    <name type="scientific">Solanum chilense</name>
    <name type="common">Tomato</name>
    <name type="synonym">Lycopersicon chilense</name>
    <dbReference type="NCBI Taxonomy" id="4083"/>
    <lineage>
        <taxon>Eukaryota</taxon>
        <taxon>Viridiplantae</taxon>
        <taxon>Streptophyta</taxon>
        <taxon>Embryophyta</taxon>
        <taxon>Tracheophyta</taxon>
        <taxon>Spermatophyta</taxon>
        <taxon>Magnoliopsida</taxon>
        <taxon>eudicotyledons</taxon>
        <taxon>Gunneridae</taxon>
        <taxon>Pentapetalae</taxon>
        <taxon>asterids</taxon>
        <taxon>lamiids</taxon>
        <taxon>Solanales</taxon>
        <taxon>Solanaceae</taxon>
        <taxon>Solanoideae</taxon>
        <taxon>Solaneae</taxon>
        <taxon>Solanum</taxon>
        <taxon>Solanum subgen. Lycopersicon</taxon>
    </lineage>
</organism>
<accession>A0A6N2AYS7</accession>
<name>A0A6N2AYS7_SOLCI</name>
<proteinExistence type="predicted"/>
<comment type="caution">
    <text evidence="1">The sequence shown here is derived from an EMBL/GenBank/DDBJ whole genome shotgun (WGS) entry which is preliminary data.</text>
</comment>